<dbReference type="InterPro" id="IPR014871">
    <property type="entry name" value="dUTPase/dCTP_pyrophosphatase"/>
</dbReference>
<comment type="caution">
    <text evidence="1">The sequence shown here is derived from an EMBL/GenBank/DDBJ whole genome shotgun (WGS) entry which is preliminary data.</text>
</comment>
<reference evidence="1 2" key="1">
    <citation type="submission" date="2016-08" db="EMBL/GenBank/DDBJ databases">
        <authorList>
            <person name="Loux V."/>
            <person name="Rue O."/>
        </authorList>
    </citation>
    <scope>NUCLEOTIDE SEQUENCE [LARGE SCALE GENOMIC DNA]</scope>
    <source>
        <strain evidence="1 2">AFSSA_08CEB44bac</strain>
    </source>
</reference>
<protein>
    <recommendedName>
        <fullName evidence="3">dUTPase</fullName>
    </recommendedName>
</protein>
<dbReference type="InterPro" id="IPR016947">
    <property type="entry name" value="UCP030140"/>
</dbReference>
<dbReference type="CDD" id="cd11527">
    <property type="entry name" value="NTP-PPase_dUTPase"/>
    <property type="match status" value="1"/>
</dbReference>
<dbReference type="Pfam" id="PF08761">
    <property type="entry name" value="dUTPase_2"/>
    <property type="match status" value="1"/>
</dbReference>
<evidence type="ECO:0000313" key="1">
    <source>
        <dbReference type="EMBL" id="SCM08694.1"/>
    </source>
</evidence>
<proteinExistence type="predicted"/>
<dbReference type="PIRSF" id="PIRSF030140">
    <property type="entry name" value="UCP030140"/>
    <property type="match status" value="1"/>
</dbReference>
<evidence type="ECO:0008006" key="3">
    <source>
        <dbReference type="Google" id="ProtNLM"/>
    </source>
</evidence>
<dbReference type="EMBL" id="FMIK01000075">
    <property type="protein sequence ID" value="SCM08694.1"/>
    <property type="molecule type" value="Genomic_DNA"/>
</dbReference>
<sequence>MMIKLHEITEIEKKQTFDITELFEMQKELDKRIGYKGNDKANMLFRALLVEIGEAWNETRAFKMWSTGFGIPKSGLLEELIDGLHFLMNIVIELDKCTWRHKLIPSFYIQSIMKKNTKDINMLFEWYMQDVLIAKRAWCQYRDLTTTMGHLRRAFGIFFRICYLYGFTYEDIVRSYKEKNAENFERQDNGY</sequence>
<organism evidence="1 2">
    <name type="scientific">Bacillus cytotoxicus</name>
    <dbReference type="NCBI Taxonomy" id="580165"/>
    <lineage>
        <taxon>Bacteria</taxon>
        <taxon>Bacillati</taxon>
        <taxon>Bacillota</taxon>
        <taxon>Bacilli</taxon>
        <taxon>Bacillales</taxon>
        <taxon>Bacillaceae</taxon>
        <taxon>Bacillus</taxon>
        <taxon>Bacillus cereus group</taxon>
    </lineage>
</organism>
<dbReference type="Gene3D" id="1.10.4010.10">
    <property type="entry name" value="Type II deoxyuridine triphosphatase"/>
    <property type="match status" value="1"/>
</dbReference>
<evidence type="ECO:0000313" key="2">
    <source>
        <dbReference type="Proteomes" id="UP000242164"/>
    </source>
</evidence>
<dbReference type="Proteomes" id="UP000242164">
    <property type="component" value="Unassembled WGS sequence"/>
</dbReference>
<dbReference type="AlphaFoldDB" id="A0AAX2CPW7"/>
<gene>
    <name evidence="1" type="ORF">BCB44BAC_04658</name>
</gene>
<name>A0AAX2CPW7_9BACI</name>
<dbReference type="SUPFAM" id="SSF101386">
    <property type="entry name" value="all-alpha NTP pyrophosphatases"/>
    <property type="match status" value="1"/>
</dbReference>
<accession>A0AAX2CPW7</accession>